<gene>
    <name evidence="1" type="ORF">FCL40_10590</name>
</gene>
<proteinExistence type="predicted"/>
<dbReference type="EMBL" id="SWCI01000006">
    <property type="protein sequence ID" value="TKB48603.1"/>
    <property type="molecule type" value="Genomic_DNA"/>
</dbReference>
<organism evidence="1 2">
    <name type="scientific">Ferrimonas sediminicola</name>
    <dbReference type="NCBI Taxonomy" id="2569538"/>
    <lineage>
        <taxon>Bacteria</taxon>
        <taxon>Pseudomonadati</taxon>
        <taxon>Pseudomonadota</taxon>
        <taxon>Gammaproteobacteria</taxon>
        <taxon>Alteromonadales</taxon>
        <taxon>Ferrimonadaceae</taxon>
        <taxon>Ferrimonas</taxon>
    </lineage>
</organism>
<dbReference type="GO" id="GO:0006260">
    <property type="term" value="P:DNA replication"/>
    <property type="evidence" value="ECO:0007669"/>
    <property type="project" value="InterPro"/>
</dbReference>
<comment type="caution">
    <text evidence="1">The sequence shown here is derived from an EMBL/GenBank/DDBJ whole genome shotgun (WGS) entry which is preliminary data.</text>
</comment>
<name>A0A4U1BC56_9GAMM</name>
<dbReference type="SUPFAM" id="SSF102400">
    <property type="entry name" value="DNA polymerase III chi subunit"/>
    <property type="match status" value="1"/>
</dbReference>
<dbReference type="Pfam" id="PF04364">
    <property type="entry name" value="DNA_pol3_chi"/>
    <property type="match status" value="1"/>
</dbReference>
<dbReference type="RefSeq" id="WP_136853280.1">
    <property type="nucleotide sequence ID" value="NZ_SWCI01000006.1"/>
</dbReference>
<keyword evidence="2" id="KW-1185">Reference proteome</keyword>
<dbReference type="PANTHER" id="PTHR38767:SF1">
    <property type="entry name" value="DNA POLYMERASE III SUBUNIT CHI"/>
    <property type="match status" value="1"/>
</dbReference>
<dbReference type="InterPro" id="IPR007459">
    <property type="entry name" value="DNA_pol3_chi"/>
</dbReference>
<dbReference type="GO" id="GO:0032298">
    <property type="term" value="P:positive regulation of DNA-templated DNA replication initiation"/>
    <property type="evidence" value="ECO:0007669"/>
    <property type="project" value="TreeGrafter"/>
</dbReference>
<dbReference type="PANTHER" id="PTHR38767">
    <property type="entry name" value="DNA POLYMERASE III SUBUNIT CHI"/>
    <property type="match status" value="1"/>
</dbReference>
<dbReference type="Gene3D" id="3.40.50.10110">
    <property type="entry name" value="DNA polymerase III subunit chi"/>
    <property type="match status" value="1"/>
</dbReference>
<evidence type="ECO:0000313" key="2">
    <source>
        <dbReference type="Proteomes" id="UP000305674"/>
    </source>
</evidence>
<dbReference type="GO" id="GO:0003677">
    <property type="term" value="F:DNA binding"/>
    <property type="evidence" value="ECO:0007669"/>
    <property type="project" value="InterPro"/>
</dbReference>
<dbReference type="InterPro" id="IPR036768">
    <property type="entry name" value="PolIII_chi_sf"/>
</dbReference>
<dbReference type="AlphaFoldDB" id="A0A4U1BC56"/>
<reference evidence="1 2" key="1">
    <citation type="submission" date="2019-04" db="EMBL/GenBank/DDBJ databases">
        <authorList>
            <person name="Hwang J.C."/>
        </authorList>
    </citation>
    <scope>NUCLEOTIDE SEQUENCE [LARGE SCALE GENOMIC DNA]</scope>
    <source>
        <strain evidence="1 2">IMCC35001</strain>
    </source>
</reference>
<accession>A0A4U1BC56</accession>
<dbReference type="Proteomes" id="UP000305674">
    <property type="component" value="Unassembled WGS sequence"/>
</dbReference>
<dbReference type="OrthoDB" id="5297568at2"/>
<dbReference type="GO" id="GO:0003887">
    <property type="term" value="F:DNA-directed DNA polymerase activity"/>
    <property type="evidence" value="ECO:0007669"/>
    <property type="project" value="InterPro"/>
</dbReference>
<evidence type="ECO:0000313" key="1">
    <source>
        <dbReference type="EMBL" id="TKB48603.1"/>
    </source>
</evidence>
<protein>
    <submittedName>
        <fullName evidence="1">DNA polymerase III subunit chi</fullName>
    </submittedName>
</protein>
<sequence>MANATFYLIDANADDAENAHLRLACLLAADCYRQGKPAYLHCEDQAQAEQIDETLWQFDADRFVPHNLVGEGPRGGAPVEIGHNGQSSSKKRPVLINLAAKAPQFAVEFAQIFDFVPAADDAKALARERYRAYRQMGVELTTQDLAAQPL</sequence>